<dbReference type="STRING" id="52838.A0A4S8J631"/>
<gene>
    <name evidence="2" type="ORF">C4D60_Mb11t22520</name>
</gene>
<reference evidence="2 3" key="1">
    <citation type="journal article" date="2019" name="Nat. Plants">
        <title>Genome sequencing of Musa balbisiana reveals subgenome evolution and function divergence in polyploid bananas.</title>
        <authorList>
            <person name="Yao X."/>
        </authorList>
    </citation>
    <scope>NUCLEOTIDE SEQUENCE [LARGE SCALE GENOMIC DNA]</scope>
    <source>
        <strain evidence="3">cv. DH-PKW</strain>
        <tissue evidence="2">Leaves</tissue>
    </source>
</reference>
<dbReference type="AlphaFoldDB" id="A0A4S8J631"/>
<protein>
    <recommendedName>
        <fullName evidence="4">MYB-CC type transcription factor LHEQLE-containing domain-containing protein</fullName>
    </recommendedName>
</protein>
<sequence>MAKSSKDGSHKSVPNNNPPPFKTQDFNENPKHHKPTTYDVLSVPRNTRLPYIHLPYKKSLGVISRQHEQLKQLKFQNKRSIHIGHNCAWPMPELSGNIASTAEKQTIQTFFTLYAIIHCAQAAERTPGVDGSSINIASSVNKTMQMNEELRMQIEVQRKLHQQLEAQEVLRKHKLGSAGLEVAKIQLSELISKVSSECASNSLAGLEENPCQHMLQSNPAQVADCSVDSCLTSSEGSQKEQDRQARCQNEANNS</sequence>
<proteinExistence type="predicted"/>
<evidence type="ECO:0000256" key="1">
    <source>
        <dbReference type="SAM" id="MobiDB-lite"/>
    </source>
</evidence>
<dbReference type="EMBL" id="PYDT01000007">
    <property type="protein sequence ID" value="THU56941.1"/>
    <property type="molecule type" value="Genomic_DNA"/>
</dbReference>
<evidence type="ECO:0000313" key="3">
    <source>
        <dbReference type="Proteomes" id="UP000317650"/>
    </source>
</evidence>
<feature type="compositionally biased region" description="Basic and acidic residues" evidence="1">
    <location>
        <begin position="1"/>
        <end position="10"/>
    </location>
</feature>
<comment type="caution">
    <text evidence="2">The sequence shown here is derived from an EMBL/GenBank/DDBJ whole genome shotgun (WGS) entry which is preliminary data.</text>
</comment>
<name>A0A4S8J631_MUSBA</name>
<organism evidence="2 3">
    <name type="scientific">Musa balbisiana</name>
    <name type="common">Banana</name>
    <dbReference type="NCBI Taxonomy" id="52838"/>
    <lineage>
        <taxon>Eukaryota</taxon>
        <taxon>Viridiplantae</taxon>
        <taxon>Streptophyta</taxon>
        <taxon>Embryophyta</taxon>
        <taxon>Tracheophyta</taxon>
        <taxon>Spermatophyta</taxon>
        <taxon>Magnoliopsida</taxon>
        <taxon>Liliopsida</taxon>
        <taxon>Zingiberales</taxon>
        <taxon>Musaceae</taxon>
        <taxon>Musa</taxon>
    </lineage>
</organism>
<feature type="region of interest" description="Disordered" evidence="1">
    <location>
        <begin position="232"/>
        <end position="254"/>
    </location>
</feature>
<keyword evidence="3" id="KW-1185">Reference proteome</keyword>
<dbReference type="Proteomes" id="UP000317650">
    <property type="component" value="Chromosome 11"/>
</dbReference>
<accession>A0A4S8J631</accession>
<feature type="region of interest" description="Disordered" evidence="1">
    <location>
        <begin position="1"/>
        <end position="40"/>
    </location>
</feature>
<evidence type="ECO:0000313" key="2">
    <source>
        <dbReference type="EMBL" id="THU56941.1"/>
    </source>
</evidence>
<evidence type="ECO:0008006" key="4">
    <source>
        <dbReference type="Google" id="ProtNLM"/>
    </source>
</evidence>